<evidence type="ECO:0000313" key="2">
    <source>
        <dbReference type="Proteomes" id="UP000831327"/>
    </source>
</evidence>
<dbReference type="Gene3D" id="3.90.550.10">
    <property type="entry name" value="Spore Coat Polysaccharide Biosynthesis Protein SpsA, Chain A"/>
    <property type="match status" value="1"/>
</dbReference>
<proteinExistence type="predicted"/>
<accession>A0ABN6P225</accession>
<evidence type="ECO:0000313" key="1">
    <source>
        <dbReference type="EMBL" id="BDG72707.1"/>
    </source>
</evidence>
<organism evidence="1 2">
    <name type="scientific">Roseomonas fluvialis</name>
    <dbReference type="NCBI Taxonomy" id="1750527"/>
    <lineage>
        <taxon>Bacteria</taxon>
        <taxon>Pseudomonadati</taxon>
        <taxon>Pseudomonadota</taxon>
        <taxon>Alphaproteobacteria</taxon>
        <taxon>Acetobacterales</taxon>
        <taxon>Roseomonadaceae</taxon>
        <taxon>Roseomonas</taxon>
    </lineage>
</organism>
<dbReference type="InterPro" id="IPR029044">
    <property type="entry name" value="Nucleotide-diphossugar_trans"/>
</dbReference>
<keyword evidence="2" id="KW-1185">Reference proteome</keyword>
<name>A0ABN6P225_9PROT</name>
<dbReference type="EMBL" id="AP025637">
    <property type="protein sequence ID" value="BDG72707.1"/>
    <property type="molecule type" value="Genomic_DNA"/>
</dbReference>
<gene>
    <name evidence="1" type="ORF">Rmf_26360</name>
</gene>
<dbReference type="RefSeq" id="WP_244459895.1">
    <property type="nucleotide sequence ID" value="NZ_AP025637.1"/>
</dbReference>
<protein>
    <recommendedName>
        <fullName evidence="3">Glycosyl transferase family 2</fullName>
    </recommendedName>
</protein>
<dbReference type="SUPFAM" id="SSF53448">
    <property type="entry name" value="Nucleotide-diphospho-sugar transferases"/>
    <property type="match status" value="1"/>
</dbReference>
<reference evidence="1 2" key="1">
    <citation type="journal article" date="2016" name="Microbes Environ.">
        <title>Phylogenetically diverse aerobic anoxygenic phototrophic bacteria isolated from epilithic biofilms in Tama river, Japan.</title>
        <authorList>
            <person name="Hirose S."/>
            <person name="Matsuura K."/>
            <person name="Haruta S."/>
        </authorList>
    </citation>
    <scope>NUCLEOTIDE SEQUENCE [LARGE SCALE GENOMIC DNA]</scope>
    <source>
        <strain evidence="1 2">S08</strain>
    </source>
</reference>
<sequence length="375" mass="42571">MAVASVGEGQTSVPIVIYAFDRPDYLDTVCAGLLAQRQVRPDPRRVFLLQDGVVSALTGHRQTRPPLVQRSIEVFRRHFPQGEVLAAPHNLGIAENIMRGQRLVFDTLDSDIGYFFEDDLEPGPYYLAALEAMRVATETFADQVAHFAAYGPVPGAVPGPRVGWCQLDSHWGFGLRREPWRRIHAGLQDWWEEIRRNDYRARNRRRLLYLWRRRRAAGPVVAQDMAAATSCLELGLARLNTTVCFGRYIGERGEHFSPAMFSERGFTGMRWDDGPDFAFDPLEEGAIRAIADEAFRIGAEFRENRLEATIAETEAAMTDADRLVTAEDVHMLWNLLLDRPKAPRAQVERHAGRTTLRALRRSIVRLHEFQHQTGP</sequence>
<dbReference type="Proteomes" id="UP000831327">
    <property type="component" value="Chromosome"/>
</dbReference>
<evidence type="ECO:0008006" key="3">
    <source>
        <dbReference type="Google" id="ProtNLM"/>
    </source>
</evidence>